<proteinExistence type="predicted"/>
<gene>
    <name evidence="1" type="ORF">Cri9333_2972</name>
</gene>
<dbReference type="AlphaFoldDB" id="K9W0S0"/>
<protein>
    <submittedName>
        <fullName evidence="1">Uncharacterized protein</fullName>
    </submittedName>
</protein>
<reference evidence="1 2" key="1">
    <citation type="submission" date="2012-06" db="EMBL/GenBank/DDBJ databases">
        <title>Finished chromosome of genome of Crinalium epipsammum PCC 9333.</title>
        <authorList>
            <consortium name="US DOE Joint Genome Institute"/>
            <person name="Gugger M."/>
            <person name="Coursin T."/>
            <person name="Rippka R."/>
            <person name="Tandeau De Marsac N."/>
            <person name="Huntemann M."/>
            <person name="Wei C.-L."/>
            <person name="Han J."/>
            <person name="Detter J.C."/>
            <person name="Han C."/>
            <person name="Tapia R."/>
            <person name="Davenport K."/>
            <person name="Daligault H."/>
            <person name="Erkkila T."/>
            <person name="Gu W."/>
            <person name="Munk A.C.C."/>
            <person name="Teshima H."/>
            <person name="Xu Y."/>
            <person name="Chain P."/>
            <person name="Chen A."/>
            <person name="Krypides N."/>
            <person name="Mavromatis K."/>
            <person name="Markowitz V."/>
            <person name="Szeto E."/>
            <person name="Ivanova N."/>
            <person name="Mikhailova N."/>
            <person name="Ovchinnikova G."/>
            <person name="Pagani I."/>
            <person name="Pati A."/>
            <person name="Goodwin L."/>
            <person name="Peters L."/>
            <person name="Pitluck S."/>
            <person name="Woyke T."/>
            <person name="Kerfeld C."/>
        </authorList>
    </citation>
    <scope>NUCLEOTIDE SEQUENCE [LARGE SCALE GENOMIC DNA]</scope>
    <source>
        <strain evidence="1 2">PCC 9333</strain>
    </source>
</reference>
<organism evidence="1 2">
    <name type="scientific">Crinalium epipsammum PCC 9333</name>
    <dbReference type="NCBI Taxonomy" id="1173022"/>
    <lineage>
        <taxon>Bacteria</taxon>
        <taxon>Bacillati</taxon>
        <taxon>Cyanobacteriota</taxon>
        <taxon>Cyanophyceae</taxon>
        <taxon>Gomontiellales</taxon>
        <taxon>Gomontiellaceae</taxon>
        <taxon>Crinalium</taxon>
    </lineage>
</organism>
<dbReference type="KEGG" id="cep:Cri9333_2972"/>
<dbReference type="eggNOG" id="ENOG50334IZ">
    <property type="taxonomic scope" value="Bacteria"/>
</dbReference>
<keyword evidence="2" id="KW-1185">Reference proteome</keyword>
<dbReference type="EMBL" id="CP003620">
    <property type="protein sequence ID" value="AFZ13811.1"/>
    <property type="molecule type" value="Genomic_DNA"/>
</dbReference>
<evidence type="ECO:0000313" key="1">
    <source>
        <dbReference type="EMBL" id="AFZ13811.1"/>
    </source>
</evidence>
<evidence type="ECO:0000313" key="2">
    <source>
        <dbReference type="Proteomes" id="UP000010472"/>
    </source>
</evidence>
<accession>K9W0S0</accession>
<sequence>MLDDFSLIEKFIKGEGELLSNPNLRVESTFKTDQLLARNGTVVAVIADKNPVKAVSVNTASKHFYLMSQVLLTHTFAPVGEIKGSKLIQYEPHEIPAGYKVNYTPVKTLFKKWWTQHRASNEHEIKLDLLILTRSKWYPIRSISHNLGGLFFKTLVDEIYVNNEDGMVWLSRITDSQIEDNINSITAQSINADNQPLSEQVPQIDHNQIQGAEAILPIAIRIFNGCLKAGKTQEIKPGVWLAKGAGYNLIYKPDTQDFSIVANQRGVVCKYKGKVVEDANNLKSEDMELWRKIKDKLESQNLKIKE</sequence>
<name>K9W0S0_9CYAN</name>
<dbReference type="HOGENOM" id="CLU_908255_0_0_3"/>
<dbReference type="Proteomes" id="UP000010472">
    <property type="component" value="Chromosome"/>
</dbReference>